<dbReference type="InterPro" id="IPR032801">
    <property type="entry name" value="PXL2A/B/C"/>
</dbReference>
<reference evidence="9" key="2">
    <citation type="submission" date="2025-08" db="UniProtKB">
        <authorList>
            <consortium name="Ensembl"/>
        </authorList>
    </citation>
    <scope>IDENTIFICATION</scope>
</reference>
<dbReference type="EMBL" id="AACZ04016112">
    <property type="status" value="NOT_ANNOTATED_CDS"/>
    <property type="molecule type" value="Genomic_DNA"/>
</dbReference>
<dbReference type="GO" id="GO:0016209">
    <property type="term" value="F:antioxidant activity"/>
    <property type="evidence" value="ECO:0000318"/>
    <property type="project" value="GO_Central"/>
</dbReference>
<accession>A0A2I3RMB4</accession>
<keyword evidence="2" id="KW-0963">Cytoplasm</keyword>
<evidence type="ECO:0000256" key="5">
    <source>
        <dbReference type="ARBA" id="ARBA00023787"/>
    </source>
</evidence>
<dbReference type="GO" id="GO:0005737">
    <property type="term" value="C:cytoplasm"/>
    <property type="evidence" value="ECO:0000318"/>
    <property type="project" value="GO_Central"/>
</dbReference>
<protein>
    <recommendedName>
        <fullName evidence="6">Peroxiredoxin-like 2A</fullName>
    </recommendedName>
    <alternativeName>
        <fullName evidence="8">Peroxiredoxin-like 2 activated in M-CSF stimulated monocytes</fullName>
    </alternativeName>
    <alternativeName>
        <fullName evidence="7">Redox-regulatory protein FAM213A</fullName>
    </alternativeName>
</protein>
<dbReference type="PANTHER" id="PTHR28630:SF31">
    <property type="entry name" value="PEROXIREDOXIN-LIKE 2A"/>
    <property type="match status" value="1"/>
</dbReference>
<proteinExistence type="inferred from homology"/>
<evidence type="ECO:0000256" key="7">
    <source>
        <dbReference type="ARBA" id="ARBA00032058"/>
    </source>
</evidence>
<dbReference type="InParanoid" id="A0A2I3RMB4"/>
<comment type="similarity">
    <text evidence="5">Belongs to the peroxiredoxin-like PRXL2 family. PRXL2A subfamily.</text>
</comment>
<reference evidence="9 10" key="1">
    <citation type="journal article" date="2005" name="Nature">
        <title>Initial sequence of the chimpanzee genome and comparison with the human genome.</title>
        <authorList>
            <consortium name="Chimpanzee sequencing and analysis consortium"/>
        </authorList>
    </citation>
    <scope>NUCLEOTIDE SEQUENCE [LARGE SCALE GENOMIC DNA]</scope>
</reference>
<dbReference type="PANTHER" id="PTHR28630">
    <property type="match status" value="1"/>
</dbReference>
<evidence type="ECO:0000256" key="8">
    <source>
        <dbReference type="ARBA" id="ARBA00032129"/>
    </source>
</evidence>
<keyword evidence="3" id="KW-0049">Antioxidant</keyword>
<name>A0A2I3RMB4_PANTR</name>
<dbReference type="AlphaFoldDB" id="A0A2I3RMB4"/>
<keyword evidence="4" id="KW-0676">Redox-active center</keyword>
<evidence type="ECO:0000256" key="4">
    <source>
        <dbReference type="ARBA" id="ARBA00023284"/>
    </source>
</evidence>
<evidence type="ECO:0000256" key="1">
    <source>
        <dbReference type="ARBA" id="ARBA00004496"/>
    </source>
</evidence>
<keyword evidence="10" id="KW-1185">Reference proteome</keyword>
<dbReference type="Proteomes" id="UP000002277">
    <property type="component" value="Chromosome 8"/>
</dbReference>
<evidence type="ECO:0000313" key="10">
    <source>
        <dbReference type="Proteomes" id="UP000002277"/>
    </source>
</evidence>
<evidence type="ECO:0000256" key="6">
    <source>
        <dbReference type="ARBA" id="ARBA00023849"/>
    </source>
</evidence>
<dbReference type="Ensembl" id="ENSPTRT00000081942.1">
    <property type="protein sequence ID" value="ENSPTRP00000065779.1"/>
    <property type="gene ID" value="ENSPTRG00000046964.1"/>
</dbReference>
<dbReference type="OMA" id="LTMGMWS"/>
<evidence type="ECO:0000256" key="3">
    <source>
        <dbReference type="ARBA" id="ARBA00022862"/>
    </source>
</evidence>
<evidence type="ECO:0000313" key="9">
    <source>
        <dbReference type="Ensembl" id="ENSPTRP00000065779.1"/>
    </source>
</evidence>
<dbReference type="Bgee" id="ENSPTRG00000046964">
    <property type="expression patterns" value="Expressed in prefrontal cortex"/>
</dbReference>
<reference evidence="9" key="3">
    <citation type="submission" date="2025-09" db="UniProtKB">
        <authorList>
            <consortium name="Ensembl"/>
        </authorList>
    </citation>
    <scope>IDENTIFICATION</scope>
</reference>
<comment type="subcellular location">
    <subcellularLocation>
        <location evidence="1">Cytoplasm</location>
    </subcellularLocation>
</comment>
<dbReference type="GeneTree" id="ENSGT00940000161199"/>
<organism evidence="9 10">
    <name type="scientific">Pan troglodytes</name>
    <name type="common">Chimpanzee</name>
    <dbReference type="NCBI Taxonomy" id="9598"/>
    <lineage>
        <taxon>Eukaryota</taxon>
        <taxon>Metazoa</taxon>
        <taxon>Chordata</taxon>
        <taxon>Craniata</taxon>
        <taxon>Vertebrata</taxon>
        <taxon>Euteleostomi</taxon>
        <taxon>Mammalia</taxon>
        <taxon>Eutheria</taxon>
        <taxon>Euarchontoglires</taxon>
        <taxon>Primates</taxon>
        <taxon>Haplorrhini</taxon>
        <taxon>Catarrhini</taxon>
        <taxon>Hominidae</taxon>
        <taxon>Pan</taxon>
    </lineage>
</organism>
<sequence>MSFFQNPSFLTMGMWSLGAGALGAAALALLLANTDMFLSKPQKAALEYLEDIDLKMLEKEPRTLKAKELWEKKMDLCGSVLPETHVDELGVPLYAVVKEHIRTEVKDFQPYFKKETFLGEKKKFYGPQRQKMMFMGFISWNGGFSGNLEGEVFILREVFVVASGNQGILLEHREKEFGDKVNLLCLVLEAAKMIKPQTLASEKK</sequence>
<evidence type="ECO:0000256" key="2">
    <source>
        <dbReference type="ARBA" id="ARBA00022490"/>
    </source>
</evidence>